<reference evidence="2 3" key="1">
    <citation type="submission" date="2019-03" db="EMBL/GenBank/DDBJ databases">
        <title>An improved genome assembly of the fluke Schistosoma japonicum.</title>
        <authorList>
            <person name="Hu W."/>
            <person name="Luo F."/>
            <person name="Yin M."/>
            <person name="Mo X."/>
            <person name="Sun C."/>
            <person name="Wu Q."/>
            <person name="Zhu B."/>
            <person name="Xiang M."/>
            <person name="Wang J."/>
            <person name="Wang Y."/>
            <person name="Zhang T."/>
            <person name="Xu B."/>
            <person name="Zheng H."/>
            <person name="Feng Z."/>
        </authorList>
    </citation>
    <scope>NUCLEOTIDE SEQUENCE [LARGE SCALE GENOMIC DNA]</scope>
    <source>
        <strain evidence="2">HuSjv2</strain>
        <tissue evidence="2">Worms</tissue>
    </source>
</reference>
<dbReference type="EMBL" id="SKCS01000198">
    <property type="protein sequence ID" value="TNN13145.1"/>
    <property type="molecule type" value="Genomic_DNA"/>
</dbReference>
<comment type="caution">
    <text evidence="2">The sequence shown here is derived from an EMBL/GenBank/DDBJ whole genome shotgun (WGS) entry which is preliminary data.</text>
</comment>
<feature type="transmembrane region" description="Helical" evidence="1">
    <location>
        <begin position="31"/>
        <end position="50"/>
    </location>
</feature>
<dbReference type="AlphaFoldDB" id="A0A4Z2D9H7"/>
<sequence length="113" mass="13593">MYTALFRDMNRSKCIYINKIPFIKTHYNHRSMYAVIYSTLLIHSIIFTLNEAIVLTEKNREQLVDCLQTCQYGYMTCEYKCFKIIFCKNICDKTYYECQKSCYIEVFHANETL</sequence>
<gene>
    <name evidence="2" type="ORF">EWB00_003101</name>
</gene>
<evidence type="ECO:0000256" key="1">
    <source>
        <dbReference type="SAM" id="Phobius"/>
    </source>
</evidence>
<name>A0A4Z2D9H7_SCHJA</name>
<evidence type="ECO:0000313" key="2">
    <source>
        <dbReference type="EMBL" id="TNN13145.1"/>
    </source>
</evidence>
<proteinExistence type="predicted"/>
<evidence type="ECO:0000313" key="3">
    <source>
        <dbReference type="Proteomes" id="UP000311919"/>
    </source>
</evidence>
<keyword evidence="1" id="KW-0472">Membrane</keyword>
<organism evidence="2 3">
    <name type="scientific">Schistosoma japonicum</name>
    <name type="common">Blood fluke</name>
    <dbReference type="NCBI Taxonomy" id="6182"/>
    <lineage>
        <taxon>Eukaryota</taxon>
        <taxon>Metazoa</taxon>
        <taxon>Spiralia</taxon>
        <taxon>Lophotrochozoa</taxon>
        <taxon>Platyhelminthes</taxon>
        <taxon>Trematoda</taxon>
        <taxon>Digenea</taxon>
        <taxon>Strigeidida</taxon>
        <taxon>Schistosomatoidea</taxon>
        <taxon>Schistosomatidae</taxon>
        <taxon>Schistosoma</taxon>
    </lineage>
</organism>
<keyword evidence="3" id="KW-1185">Reference proteome</keyword>
<keyword evidence="1" id="KW-1133">Transmembrane helix</keyword>
<dbReference type="OrthoDB" id="6235529at2759"/>
<protein>
    <submittedName>
        <fullName evidence="2">Uncharacterized protein</fullName>
    </submittedName>
</protein>
<accession>A0A4Z2D9H7</accession>
<keyword evidence="1" id="KW-0812">Transmembrane</keyword>
<dbReference type="Proteomes" id="UP000311919">
    <property type="component" value="Unassembled WGS sequence"/>
</dbReference>